<protein>
    <submittedName>
        <fullName evidence="2">Uncharacterized protein</fullName>
    </submittedName>
</protein>
<keyword evidence="1" id="KW-1133">Transmembrane helix</keyword>
<dbReference type="AlphaFoldDB" id="A0A8E2W8H5"/>
<reference evidence="2 3" key="1">
    <citation type="submission" date="2018-05" db="EMBL/GenBank/DDBJ databases">
        <title>Genomic Encyclopedia of Type Strains, Phase IV (KMG-IV): sequencing the most valuable type-strain genomes for metagenomic binning, comparative biology and taxonomic classification.</title>
        <authorList>
            <person name="Goeker M."/>
        </authorList>
    </citation>
    <scope>NUCLEOTIDE SEQUENCE [LARGE SCALE GENOMIC DNA]</scope>
    <source>
        <strain evidence="2 3">DSM 2626</strain>
    </source>
</reference>
<organism evidence="2 3">
    <name type="scientific">Rhizobium loti</name>
    <name type="common">Mesorhizobium loti</name>
    <dbReference type="NCBI Taxonomy" id="381"/>
    <lineage>
        <taxon>Bacteria</taxon>
        <taxon>Pseudomonadati</taxon>
        <taxon>Pseudomonadota</taxon>
        <taxon>Alphaproteobacteria</taxon>
        <taxon>Hyphomicrobiales</taxon>
        <taxon>Phyllobacteriaceae</taxon>
        <taxon>Mesorhizobium</taxon>
    </lineage>
</organism>
<keyword evidence="1" id="KW-0472">Membrane</keyword>
<name>A0A8E2W8H5_RHILI</name>
<keyword evidence="1" id="KW-0812">Transmembrane</keyword>
<accession>A0A8E2W8H5</accession>
<comment type="caution">
    <text evidence="2">The sequence shown here is derived from an EMBL/GenBank/DDBJ whole genome shotgun (WGS) entry which is preliminary data.</text>
</comment>
<gene>
    <name evidence="2" type="ORF">C8D77_11163</name>
</gene>
<evidence type="ECO:0000313" key="2">
    <source>
        <dbReference type="EMBL" id="PWJ88341.1"/>
    </source>
</evidence>
<feature type="transmembrane region" description="Helical" evidence="1">
    <location>
        <begin position="13"/>
        <end position="35"/>
    </location>
</feature>
<evidence type="ECO:0000313" key="3">
    <source>
        <dbReference type="Proteomes" id="UP000245631"/>
    </source>
</evidence>
<dbReference type="Proteomes" id="UP000245631">
    <property type="component" value="Unassembled WGS sequence"/>
</dbReference>
<evidence type="ECO:0000256" key="1">
    <source>
        <dbReference type="SAM" id="Phobius"/>
    </source>
</evidence>
<dbReference type="EMBL" id="QGGH01000011">
    <property type="protein sequence ID" value="PWJ88341.1"/>
    <property type="molecule type" value="Genomic_DNA"/>
</dbReference>
<proteinExistence type="predicted"/>
<sequence length="110" mass="11607">MGMEGLQDLATPVIRRVLIVAGILIAVCLAAITFLTIRAHADPLPCGPLPVLLKNLADRFHEFVVMSGDATGRQMLILKSDAGTFSVLLGNGKVACLVMSGEKAQFDNGT</sequence>